<accession>A0A8J2L085</accession>
<protein>
    <submittedName>
        <fullName evidence="2">Uncharacterized protein</fullName>
    </submittedName>
</protein>
<evidence type="ECO:0000256" key="1">
    <source>
        <dbReference type="SAM" id="MobiDB-lite"/>
    </source>
</evidence>
<name>A0A8J2L085_9HEXA</name>
<comment type="caution">
    <text evidence="2">The sequence shown here is derived from an EMBL/GenBank/DDBJ whole genome shotgun (WGS) entry which is preliminary data.</text>
</comment>
<reference evidence="2" key="1">
    <citation type="submission" date="2021-06" db="EMBL/GenBank/DDBJ databases">
        <authorList>
            <person name="Hodson N. C."/>
            <person name="Mongue J. A."/>
            <person name="Jaron S. K."/>
        </authorList>
    </citation>
    <scope>NUCLEOTIDE SEQUENCE</scope>
</reference>
<feature type="compositionally biased region" description="Polar residues" evidence="1">
    <location>
        <begin position="115"/>
        <end position="128"/>
    </location>
</feature>
<organism evidence="2 3">
    <name type="scientific">Allacma fusca</name>
    <dbReference type="NCBI Taxonomy" id="39272"/>
    <lineage>
        <taxon>Eukaryota</taxon>
        <taxon>Metazoa</taxon>
        <taxon>Ecdysozoa</taxon>
        <taxon>Arthropoda</taxon>
        <taxon>Hexapoda</taxon>
        <taxon>Collembola</taxon>
        <taxon>Symphypleona</taxon>
        <taxon>Sminthuridae</taxon>
        <taxon>Allacma</taxon>
    </lineage>
</organism>
<feature type="non-terminal residue" evidence="2">
    <location>
        <position position="1"/>
    </location>
</feature>
<feature type="region of interest" description="Disordered" evidence="1">
    <location>
        <begin position="67"/>
        <end position="136"/>
    </location>
</feature>
<evidence type="ECO:0000313" key="2">
    <source>
        <dbReference type="EMBL" id="CAG7822715.1"/>
    </source>
</evidence>
<dbReference type="Proteomes" id="UP000708208">
    <property type="component" value="Unassembled WGS sequence"/>
</dbReference>
<sequence length="136" mass="14769">HKLGSREQVYKKHLNPQWNTISSLSDIEFQIFSKFREISKTTRMKYLAVVLTLAIVCALCVESKKSEITPTTPKPDADVGHESPGKEQDGMRAVRDADNSTDIASAGTLVIPPSDQKSTEVGETTPAANVTEAPAV</sequence>
<dbReference type="EMBL" id="CAJVCH010527233">
    <property type="protein sequence ID" value="CAG7822715.1"/>
    <property type="molecule type" value="Genomic_DNA"/>
</dbReference>
<feature type="compositionally biased region" description="Basic and acidic residues" evidence="1">
    <location>
        <begin position="75"/>
        <end position="98"/>
    </location>
</feature>
<evidence type="ECO:0000313" key="3">
    <source>
        <dbReference type="Proteomes" id="UP000708208"/>
    </source>
</evidence>
<dbReference type="AlphaFoldDB" id="A0A8J2L085"/>
<keyword evidence="3" id="KW-1185">Reference proteome</keyword>
<gene>
    <name evidence="2" type="ORF">AFUS01_LOCUS32973</name>
</gene>
<proteinExistence type="predicted"/>